<evidence type="ECO:0000256" key="1">
    <source>
        <dbReference type="SAM" id="Coils"/>
    </source>
</evidence>
<proteinExistence type="predicted"/>
<keyword evidence="2" id="KW-0472">Membrane</keyword>
<accession>A0A0G0D3K2</accession>
<sequence length="219" mass="25114">MRFPIIPYRLRRLYFAIILQLTSLISILVIIIIIFFLVISINMYSSLNSKLQTEKEETEKVRLRKETLEQSANLIKNEIDEANTLFTMLIPDKEDFFTIINAIEVISKKSGFIITEYSVNLSDSSQEKLSISVSGTGDSNTFVNFLDSYAFSGGRFTTVIQLNFYNNKVGVVNDVVPKLTKQDFEFFNRIKNKVSFNLIPVASDEGKLDLNYETKENPF</sequence>
<feature type="coiled-coil region" evidence="1">
    <location>
        <begin position="51"/>
        <end position="85"/>
    </location>
</feature>
<comment type="caution">
    <text evidence="3">The sequence shown here is derived from an EMBL/GenBank/DDBJ whole genome shotgun (WGS) entry which is preliminary data.</text>
</comment>
<reference evidence="3 4" key="1">
    <citation type="journal article" date="2015" name="Nature">
        <title>rRNA introns, odd ribosomes, and small enigmatic genomes across a large radiation of phyla.</title>
        <authorList>
            <person name="Brown C.T."/>
            <person name="Hug L.A."/>
            <person name="Thomas B.C."/>
            <person name="Sharon I."/>
            <person name="Castelle C.J."/>
            <person name="Singh A."/>
            <person name="Wilkins M.J."/>
            <person name="Williams K.H."/>
            <person name="Banfield J.F."/>
        </authorList>
    </citation>
    <scope>NUCLEOTIDE SEQUENCE [LARGE SCALE GENOMIC DNA]</scope>
</reference>
<evidence type="ECO:0000256" key="2">
    <source>
        <dbReference type="SAM" id="Phobius"/>
    </source>
</evidence>
<organism evidence="3 4">
    <name type="scientific">Candidatus Nomurabacteria bacterium GW2011_GWC2_35_8</name>
    <dbReference type="NCBI Taxonomy" id="1618752"/>
    <lineage>
        <taxon>Bacteria</taxon>
        <taxon>Candidatus Nomuraibacteriota</taxon>
    </lineage>
</organism>
<evidence type="ECO:0000313" key="3">
    <source>
        <dbReference type="EMBL" id="KKP87923.1"/>
    </source>
</evidence>
<dbReference type="EMBL" id="LBQZ01000032">
    <property type="protein sequence ID" value="KKP87923.1"/>
    <property type="molecule type" value="Genomic_DNA"/>
</dbReference>
<dbReference type="AlphaFoldDB" id="A0A0G0D3K2"/>
<dbReference type="Proteomes" id="UP000034798">
    <property type="component" value="Unassembled WGS sequence"/>
</dbReference>
<keyword evidence="2" id="KW-1133">Transmembrane helix</keyword>
<protein>
    <recommendedName>
        <fullName evidence="5">Fimbrial assembly family protein</fullName>
    </recommendedName>
</protein>
<evidence type="ECO:0000313" key="4">
    <source>
        <dbReference type="Proteomes" id="UP000034798"/>
    </source>
</evidence>
<keyword evidence="2" id="KW-0812">Transmembrane</keyword>
<name>A0A0G0D3K2_9BACT</name>
<feature type="transmembrane region" description="Helical" evidence="2">
    <location>
        <begin position="12"/>
        <end position="39"/>
    </location>
</feature>
<evidence type="ECO:0008006" key="5">
    <source>
        <dbReference type="Google" id="ProtNLM"/>
    </source>
</evidence>
<keyword evidence="1" id="KW-0175">Coiled coil</keyword>
<gene>
    <name evidence="3" type="ORF">UR91_C0032G0011</name>
</gene>